<keyword evidence="5 10" id="KW-0145">Chemotaxis</keyword>
<evidence type="ECO:0000256" key="8">
    <source>
        <dbReference type="ARBA" id="ARBA00022912"/>
    </source>
</evidence>
<dbReference type="SUPFAM" id="SSF75708">
    <property type="entry name" value="Chemotaxis phosphatase CheZ"/>
    <property type="match status" value="1"/>
</dbReference>
<dbReference type="EC" id="3.1.3.-" evidence="10"/>
<dbReference type="Pfam" id="PF04344">
    <property type="entry name" value="CheZ"/>
    <property type="match status" value="1"/>
</dbReference>
<accession>A0ABP7TPW2</accession>
<comment type="subunit">
    <text evidence="10">Homodimer.</text>
</comment>
<dbReference type="PANTHER" id="PTHR43693:SF1">
    <property type="entry name" value="PROTEIN PHOSPHATASE CHEZ"/>
    <property type="match status" value="1"/>
</dbReference>
<dbReference type="RefSeq" id="WP_344764278.1">
    <property type="nucleotide sequence ID" value="NZ_BAAAZE010000012.1"/>
</dbReference>
<keyword evidence="6 10" id="KW-0283">Flagellar rotation</keyword>
<evidence type="ECO:0000256" key="9">
    <source>
        <dbReference type="ARBA" id="ARBA00029599"/>
    </source>
</evidence>
<evidence type="ECO:0000256" key="4">
    <source>
        <dbReference type="ARBA" id="ARBA00022490"/>
    </source>
</evidence>
<evidence type="ECO:0000313" key="11">
    <source>
        <dbReference type="EMBL" id="GAA4029413.1"/>
    </source>
</evidence>
<dbReference type="InterPro" id="IPR050992">
    <property type="entry name" value="CheZ_family_phosphatases"/>
</dbReference>
<proteinExistence type="inferred from homology"/>
<keyword evidence="12" id="KW-1185">Reference proteome</keyword>
<dbReference type="PIRSF" id="PIRSF002884">
    <property type="entry name" value="CheZ"/>
    <property type="match status" value="1"/>
</dbReference>
<evidence type="ECO:0000313" key="12">
    <source>
        <dbReference type="Proteomes" id="UP001501353"/>
    </source>
</evidence>
<keyword evidence="7 10" id="KW-0378">Hydrolase</keyword>
<comment type="function">
    <text evidence="10">Plays an important role in bacterial chemotaxis signal transduction pathway by accelerating the dephosphorylation of phosphorylated CheY (CheY-P).</text>
</comment>
<evidence type="ECO:0000256" key="1">
    <source>
        <dbReference type="ARBA" id="ARBA00004496"/>
    </source>
</evidence>
<sequence length="220" mass="23297">MNTAIEAQSRNLPRELVLPAAGSALPVYERLGMIVRALHDTLSELGAEDVLADAASEFPSARERLLHIANLTENAANIVLLKVEENIPVQEQLVGGAATLSQSWSAVASTAGMTVEQEQLAESTRRFLLQVQGNCGGTRAALSDIMMAQDFQDLTGQLINKVVALMERTENDLLKLLIDAAPAGTVVQIQRNEVTAGPGAPGSIALDQGSVDDLLADLGF</sequence>
<protein>
    <recommendedName>
        <fullName evidence="3 10">Protein phosphatase CheZ</fullName>
        <ecNumber evidence="10">3.1.3.-</ecNumber>
    </recommendedName>
    <alternativeName>
        <fullName evidence="9 10">Chemotaxis protein CheZ</fullName>
    </alternativeName>
</protein>
<evidence type="ECO:0000256" key="7">
    <source>
        <dbReference type="ARBA" id="ARBA00022801"/>
    </source>
</evidence>
<comment type="subcellular location">
    <subcellularLocation>
        <location evidence="1 10">Cytoplasm</location>
    </subcellularLocation>
</comment>
<keyword evidence="4 10" id="KW-0963">Cytoplasm</keyword>
<keyword evidence="8 10" id="KW-0904">Protein phosphatase</keyword>
<name>A0ABP7TPW2_9BURK</name>
<dbReference type="InterPro" id="IPR007439">
    <property type="entry name" value="Chemotax_Pase_CheZ"/>
</dbReference>
<dbReference type="Proteomes" id="UP001501353">
    <property type="component" value="Unassembled WGS sequence"/>
</dbReference>
<organism evidence="11 12">
    <name type="scientific">Actimicrobium antarcticum</name>
    <dbReference type="NCBI Taxonomy" id="1051899"/>
    <lineage>
        <taxon>Bacteria</taxon>
        <taxon>Pseudomonadati</taxon>
        <taxon>Pseudomonadota</taxon>
        <taxon>Betaproteobacteria</taxon>
        <taxon>Burkholderiales</taxon>
        <taxon>Oxalobacteraceae</taxon>
        <taxon>Actimicrobium</taxon>
    </lineage>
</organism>
<evidence type="ECO:0000256" key="10">
    <source>
        <dbReference type="PIRNR" id="PIRNR002884"/>
    </source>
</evidence>
<gene>
    <name evidence="11" type="primary">cheZ_1</name>
    <name evidence="11" type="ORF">GCM10022212_29490</name>
</gene>
<comment type="caution">
    <text evidence="11">The sequence shown here is derived from an EMBL/GenBank/DDBJ whole genome shotgun (WGS) entry which is preliminary data.</text>
</comment>
<evidence type="ECO:0000256" key="6">
    <source>
        <dbReference type="ARBA" id="ARBA00022779"/>
    </source>
</evidence>
<evidence type="ECO:0000256" key="5">
    <source>
        <dbReference type="ARBA" id="ARBA00022500"/>
    </source>
</evidence>
<reference evidence="12" key="1">
    <citation type="journal article" date="2019" name="Int. J. Syst. Evol. Microbiol.">
        <title>The Global Catalogue of Microorganisms (GCM) 10K type strain sequencing project: providing services to taxonomists for standard genome sequencing and annotation.</title>
        <authorList>
            <consortium name="The Broad Institute Genomics Platform"/>
            <consortium name="The Broad Institute Genome Sequencing Center for Infectious Disease"/>
            <person name="Wu L."/>
            <person name="Ma J."/>
        </authorList>
    </citation>
    <scope>NUCLEOTIDE SEQUENCE [LARGE SCALE GENOMIC DNA]</scope>
    <source>
        <strain evidence="12">JCM 16673</strain>
    </source>
</reference>
<dbReference type="PANTHER" id="PTHR43693">
    <property type="entry name" value="PROTEIN PHOSPHATASE CHEZ"/>
    <property type="match status" value="1"/>
</dbReference>
<evidence type="ECO:0000256" key="2">
    <source>
        <dbReference type="ARBA" id="ARBA00005908"/>
    </source>
</evidence>
<dbReference type="EMBL" id="BAAAZE010000012">
    <property type="protein sequence ID" value="GAA4029413.1"/>
    <property type="molecule type" value="Genomic_DNA"/>
</dbReference>
<comment type="similarity">
    <text evidence="2 10">Belongs to the CheZ family.</text>
</comment>
<evidence type="ECO:0000256" key="3">
    <source>
        <dbReference type="ARBA" id="ARBA00018484"/>
    </source>
</evidence>
<dbReference type="Gene3D" id="1.10.287.500">
    <property type="entry name" value="Helix hairpin bin"/>
    <property type="match status" value="1"/>
</dbReference>